<sequence>MNDFPLTMQHIFWRIEKLYSDSEIVSRSEEGIERKTYSEFATRVRKFSSFLQSLKLSKGDRVASIEWNTRRHLELYFATINMGYVLHTINVRFHPNEIEYVINHANDRYAFISPEFESLTKNLKTSLNGIFLLDNNFDKVIDMQKPINEFPQIDERDEAIMCYTSGTTGRSKGVVYTHRTIYLHSLTLLAKDAIGISRKDSVLVVVPMFHINGWDLPFSALMTGSKLVLPGPRPKPKDLAELIEKEKVTIAAGAPTVWIDFLNFIEKENYDISSLKIVVTGGAEPPKIIAEKFNKMGVHLYHAWGMTETEAITTVNQNQEMISSQGIPLPGIEIKLMGLDREEELPWDSKSIGELWVSGAWIAKEYYKEIEKTRETFKLINSRTWMRTGDIVTINNKGYIKIVDRAKDLIKSGGEWISSIDLENAITGYYKVFEAAVVGVKDEKWGERPIALVKPKKEYEGNITENEIKQYLLSLNKFPRWWIPDKIIFVDEIPKTSTGKLDKKVIREMLKNII</sequence>
<proteinExistence type="inferred from homology"/>
<dbReference type="InterPro" id="IPR020845">
    <property type="entry name" value="AMP-binding_CS"/>
</dbReference>
<dbReference type="AlphaFoldDB" id="A0AAT9GQG9"/>
<evidence type="ECO:0000259" key="4">
    <source>
        <dbReference type="Pfam" id="PF13193"/>
    </source>
</evidence>
<feature type="domain" description="AMP-dependent synthetase/ligase" evidence="3">
    <location>
        <begin position="23"/>
        <end position="367"/>
    </location>
</feature>
<dbReference type="RefSeq" id="WP_369611259.1">
    <property type="nucleotide sequence ID" value="NZ_AP031322.1"/>
</dbReference>
<feature type="domain" description="AMP-binding enzyme C-terminal" evidence="4">
    <location>
        <begin position="422"/>
        <end position="500"/>
    </location>
</feature>
<dbReference type="GO" id="GO:0016877">
    <property type="term" value="F:ligase activity, forming carbon-sulfur bonds"/>
    <property type="evidence" value="ECO:0007669"/>
    <property type="project" value="UniProtKB-ARBA"/>
</dbReference>
<dbReference type="GeneID" id="92353959"/>
<dbReference type="InterPro" id="IPR042099">
    <property type="entry name" value="ANL_N_sf"/>
</dbReference>
<dbReference type="InterPro" id="IPR045851">
    <property type="entry name" value="AMP-bd_C_sf"/>
</dbReference>
<name>A0AAT9GQG9_9CREN</name>
<organism evidence="5">
    <name type="scientific">Sulfurisphaera javensis</name>
    <dbReference type="NCBI Taxonomy" id="2049879"/>
    <lineage>
        <taxon>Archaea</taxon>
        <taxon>Thermoproteota</taxon>
        <taxon>Thermoprotei</taxon>
        <taxon>Sulfolobales</taxon>
        <taxon>Sulfolobaceae</taxon>
        <taxon>Sulfurisphaera</taxon>
    </lineage>
</organism>
<dbReference type="SUPFAM" id="SSF56801">
    <property type="entry name" value="Acetyl-CoA synthetase-like"/>
    <property type="match status" value="1"/>
</dbReference>
<dbReference type="Pfam" id="PF13193">
    <property type="entry name" value="AMP-binding_C"/>
    <property type="match status" value="1"/>
</dbReference>
<keyword evidence="2 5" id="KW-0436">Ligase</keyword>
<dbReference type="PANTHER" id="PTHR43767">
    <property type="entry name" value="LONG-CHAIN-FATTY-ACID--COA LIGASE"/>
    <property type="match status" value="1"/>
</dbReference>
<protein>
    <submittedName>
        <fullName evidence="5">Long-chain fatty acid--CoA ligase</fullName>
    </submittedName>
</protein>
<gene>
    <name evidence="5" type="ORF">SJAV_10320</name>
</gene>
<evidence type="ECO:0000259" key="3">
    <source>
        <dbReference type="Pfam" id="PF00501"/>
    </source>
</evidence>
<dbReference type="CDD" id="cd12119">
    <property type="entry name" value="ttLC_FACS_AlkK_like"/>
    <property type="match status" value="1"/>
</dbReference>
<dbReference type="Gene3D" id="3.30.300.30">
    <property type="match status" value="1"/>
</dbReference>
<dbReference type="PANTHER" id="PTHR43767:SF11">
    <property type="entry name" value="MEDIUM-CHAIN-FATTY-ACID--COA LIGASE"/>
    <property type="match status" value="1"/>
</dbReference>
<dbReference type="InterPro" id="IPR000873">
    <property type="entry name" value="AMP-dep_synth/lig_dom"/>
</dbReference>
<dbReference type="KEGG" id="sjv:SJAV_10320"/>
<dbReference type="EMBL" id="AP031322">
    <property type="protein sequence ID" value="BFH73088.1"/>
    <property type="molecule type" value="Genomic_DNA"/>
</dbReference>
<dbReference type="InterPro" id="IPR025110">
    <property type="entry name" value="AMP-bd_C"/>
</dbReference>
<comment type="similarity">
    <text evidence="1">Belongs to the ATP-dependent AMP-binding enzyme family.</text>
</comment>
<dbReference type="Gene3D" id="3.40.50.12780">
    <property type="entry name" value="N-terminal domain of ligase-like"/>
    <property type="match status" value="1"/>
</dbReference>
<evidence type="ECO:0000313" key="5">
    <source>
        <dbReference type="EMBL" id="BFH73088.1"/>
    </source>
</evidence>
<dbReference type="NCBIfam" id="NF004837">
    <property type="entry name" value="PRK06187.1"/>
    <property type="match status" value="1"/>
</dbReference>
<dbReference type="PROSITE" id="PS00455">
    <property type="entry name" value="AMP_BINDING"/>
    <property type="match status" value="1"/>
</dbReference>
<accession>A0AAT9GQG9</accession>
<dbReference type="FunFam" id="3.30.300.30:FF:000008">
    <property type="entry name" value="2,3-dihydroxybenzoate-AMP ligase"/>
    <property type="match status" value="1"/>
</dbReference>
<dbReference type="InterPro" id="IPR050237">
    <property type="entry name" value="ATP-dep_AMP-bd_enzyme"/>
</dbReference>
<reference evidence="5" key="1">
    <citation type="submission" date="2024-03" db="EMBL/GenBank/DDBJ databases">
        <title>Complete genome sequence of Sulfurisphaera javensis strain KD-1.</title>
        <authorList>
            <person name="Sakai H."/>
            <person name="Nur N."/>
            <person name="Suwanto A."/>
            <person name="Kurosawa N."/>
        </authorList>
    </citation>
    <scope>NUCLEOTIDE SEQUENCE</scope>
    <source>
        <strain evidence="5">KD-1</strain>
    </source>
</reference>
<evidence type="ECO:0000256" key="2">
    <source>
        <dbReference type="ARBA" id="ARBA00022598"/>
    </source>
</evidence>
<evidence type="ECO:0000256" key="1">
    <source>
        <dbReference type="ARBA" id="ARBA00006432"/>
    </source>
</evidence>
<dbReference type="Pfam" id="PF00501">
    <property type="entry name" value="AMP-binding"/>
    <property type="match status" value="1"/>
</dbReference>